<gene>
    <name evidence="1" type="ORF">H0E87_008025</name>
    <name evidence="2" type="ORF">H0E87_008026</name>
</gene>
<feature type="non-terminal residue" evidence="1">
    <location>
        <position position="1"/>
    </location>
</feature>
<comment type="caution">
    <text evidence="1">The sequence shown here is derived from an EMBL/GenBank/DDBJ whole genome shotgun (WGS) entry which is preliminary data.</text>
</comment>
<reference evidence="1" key="1">
    <citation type="journal article" date="2021" name="J. Hered.">
        <title>Genome Assembly of Salicaceae Populus deltoides (Eastern Cottonwood) I-69 Based on Nanopore Sequencing and Hi-C Technologies.</title>
        <authorList>
            <person name="Bai S."/>
            <person name="Wu H."/>
            <person name="Zhang J."/>
            <person name="Pan Z."/>
            <person name="Zhao W."/>
            <person name="Li Z."/>
            <person name="Tong C."/>
        </authorList>
    </citation>
    <scope>NUCLEOTIDE SEQUENCE</scope>
    <source>
        <tissue evidence="1">Leaf</tissue>
    </source>
</reference>
<protein>
    <submittedName>
        <fullName evidence="1">Uncharacterized protein</fullName>
    </submittedName>
</protein>
<organism evidence="1 3">
    <name type="scientific">Populus deltoides</name>
    <name type="common">Eastern poplar</name>
    <name type="synonym">Eastern cottonwood</name>
    <dbReference type="NCBI Taxonomy" id="3696"/>
    <lineage>
        <taxon>Eukaryota</taxon>
        <taxon>Viridiplantae</taxon>
        <taxon>Streptophyta</taxon>
        <taxon>Embryophyta</taxon>
        <taxon>Tracheophyta</taxon>
        <taxon>Spermatophyta</taxon>
        <taxon>Magnoliopsida</taxon>
        <taxon>eudicotyledons</taxon>
        <taxon>Gunneridae</taxon>
        <taxon>Pentapetalae</taxon>
        <taxon>rosids</taxon>
        <taxon>fabids</taxon>
        <taxon>Malpighiales</taxon>
        <taxon>Salicaceae</taxon>
        <taxon>Saliceae</taxon>
        <taxon>Populus</taxon>
    </lineage>
</organism>
<dbReference type="Proteomes" id="UP000807159">
    <property type="component" value="Chromosome 4"/>
</dbReference>
<sequence>VAKQFRQVFSELVQGGHGYLAMMKKKDVDNRDNNYDDDGPHEIDLEGRVVKYVGVIMKYGVGCKFCFPAMLFCCCYSLRGVDLQPSKVEV</sequence>
<dbReference type="EMBL" id="JACEGQ020000004">
    <property type="protein sequence ID" value="KAH8510314.1"/>
    <property type="molecule type" value="Genomic_DNA"/>
</dbReference>
<evidence type="ECO:0000313" key="1">
    <source>
        <dbReference type="EMBL" id="KAH8510313.1"/>
    </source>
</evidence>
<dbReference type="EMBL" id="JACEGQ020000004">
    <property type="protein sequence ID" value="KAH8510313.1"/>
    <property type="molecule type" value="Genomic_DNA"/>
</dbReference>
<dbReference type="AlphaFoldDB" id="A0A8T2YYT6"/>
<evidence type="ECO:0000313" key="2">
    <source>
        <dbReference type="EMBL" id="KAH8510314.1"/>
    </source>
</evidence>
<name>A0A8T2YYT6_POPDE</name>
<feature type="non-terminal residue" evidence="1">
    <location>
        <position position="90"/>
    </location>
</feature>
<accession>A0A8T2YYT6</accession>
<proteinExistence type="predicted"/>
<keyword evidence="3" id="KW-1185">Reference proteome</keyword>
<evidence type="ECO:0000313" key="3">
    <source>
        <dbReference type="Proteomes" id="UP000807159"/>
    </source>
</evidence>